<protein>
    <submittedName>
        <fullName evidence="4">Flavinator of succinate dehydrogenase</fullName>
    </submittedName>
</protein>
<dbReference type="FunFam" id="1.10.150.250:FF:000002">
    <property type="entry name" value="Succinate dehydrogenase assembly factor 2, mitochondrial"/>
    <property type="match status" value="1"/>
</dbReference>
<dbReference type="GO" id="GO:0006099">
    <property type="term" value="P:tricarboxylic acid cycle"/>
    <property type="evidence" value="ECO:0007669"/>
    <property type="project" value="TreeGrafter"/>
</dbReference>
<keyword evidence="3" id="KW-0143">Chaperone</keyword>
<comment type="caution">
    <text evidence="4">The sequence shown here is derived from an EMBL/GenBank/DDBJ whole genome shotgun (WGS) entry which is preliminary data.</text>
</comment>
<dbReference type="GO" id="GO:0034553">
    <property type="term" value="P:mitochondrial respiratory chain complex II assembly"/>
    <property type="evidence" value="ECO:0007669"/>
    <property type="project" value="TreeGrafter"/>
</dbReference>
<dbReference type="GO" id="GO:0005759">
    <property type="term" value="C:mitochondrial matrix"/>
    <property type="evidence" value="ECO:0007669"/>
    <property type="project" value="UniProtKB-SubCell"/>
</dbReference>
<proteinExistence type="predicted"/>
<gene>
    <name evidence="4" type="ORF">NESM_000336800</name>
</gene>
<dbReference type="SUPFAM" id="SSF109910">
    <property type="entry name" value="YgfY-like"/>
    <property type="match status" value="1"/>
</dbReference>
<accession>A0AAW0EMU5</accession>
<dbReference type="GO" id="GO:0006121">
    <property type="term" value="P:mitochondrial electron transport, succinate to ubiquinone"/>
    <property type="evidence" value="ECO:0007669"/>
    <property type="project" value="TreeGrafter"/>
</dbReference>
<evidence type="ECO:0000256" key="3">
    <source>
        <dbReference type="ARBA" id="ARBA00023186"/>
    </source>
</evidence>
<reference evidence="4 5" key="1">
    <citation type="journal article" date="2021" name="MBio">
        <title>A New Model Trypanosomatid, Novymonas esmeraldas: Genomic Perception of Its 'Candidatus Pandoraea novymonadis' Endosymbiont.</title>
        <authorList>
            <person name="Zakharova A."/>
            <person name="Saura A."/>
            <person name="Butenko A."/>
            <person name="Podesvova L."/>
            <person name="Warmusova S."/>
            <person name="Kostygov A.Y."/>
            <person name="Nenarokova A."/>
            <person name="Lukes J."/>
            <person name="Opperdoes F.R."/>
            <person name="Yurchenko V."/>
        </authorList>
    </citation>
    <scope>NUCLEOTIDE SEQUENCE [LARGE SCALE GENOMIC DNA]</scope>
    <source>
        <strain evidence="4 5">E262AT.01</strain>
    </source>
</reference>
<dbReference type="PANTHER" id="PTHR12469">
    <property type="entry name" value="PROTEIN EMI5 HOMOLOG, MITOCHONDRIAL"/>
    <property type="match status" value="1"/>
</dbReference>
<dbReference type="InterPro" id="IPR036714">
    <property type="entry name" value="SDH_sf"/>
</dbReference>
<keyword evidence="5" id="KW-1185">Reference proteome</keyword>
<dbReference type="EMBL" id="JAECZO010000033">
    <property type="protein sequence ID" value="KAK7194225.1"/>
    <property type="molecule type" value="Genomic_DNA"/>
</dbReference>
<evidence type="ECO:0000256" key="1">
    <source>
        <dbReference type="ARBA" id="ARBA00004305"/>
    </source>
</evidence>
<evidence type="ECO:0000313" key="5">
    <source>
        <dbReference type="Proteomes" id="UP001430356"/>
    </source>
</evidence>
<comment type="subcellular location">
    <subcellularLocation>
        <location evidence="1">Mitochondrion matrix</location>
    </subcellularLocation>
</comment>
<dbReference type="Proteomes" id="UP001430356">
    <property type="component" value="Unassembled WGS sequence"/>
</dbReference>
<dbReference type="Gene3D" id="1.10.150.250">
    <property type="entry name" value="Flavinator of succinate dehydrogenase"/>
    <property type="match status" value="1"/>
</dbReference>
<dbReference type="AlphaFoldDB" id="A0AAW0EMU5"/>
<evidence type="ECO:0000313" key="4">
    <source>
        <dbReference type="EMBL" id="KAK7194225.1"/>
    </source>
</evidence>
<keyword evidence="2" id="KW-0496">Mitochondrion</keyword>
<sequence length="213" mass="23600">MLHRLARSRHATATATATAVLSAALRRCSTGAGEGRGAADTTNPFQSAVARTLRDKVFSPDFAAVKTATPKEAELLQRWRDGDGTADSSDVEPQVADGVRNVAASHGATFRDTRPIDPNESVESKRRRLIFQSRYRGMVEMDLIFGHFARCKLETLDASMLDEYDTLLKQLDSELFRWLVMGVEAPEEVGGLRCFAELRRFITQERAELLGPN</sequence>
<dbReference type="Pfam" id="PF03937">
    <property type="entry name" value="Sdh5"/>
    <property type="match status" value="1"/>
</dbReference>
<evidence type="ECO:0000256" key="2">
    <source>
        <dbReference type="ARBA" id="ARBA00023128"/>
    </source>
</evidence>
<dbReference type="InterPro" id="IPR005631">
    <property type="entry name" value="SDH"/>
</dbReference>
<organism evidence="4 5">
    <name type="scientific">Novymonas esmeraldas</name>
    <dbReference type="NCBI Taxonomy" id="1808958"/>
    <lineage>
        <taxon>Eukaryota</taxon>
        <taxon>Discoba</taxon>
        <taxon>Euglenozoa</taxon>
        <taxon>Kinetoplastea</taxon>
        <taxon>Metakinetoplastina</taxon>
        <taxon>Trypanosomatida</taxon>
        <taxon>Trypanosomatidae</taxon>
        <taxon>Novymonas</taxon>
    </lineage>
</organism>
<dbReference type="PANTHER" id="PTHR12469:SF2">
    <property type="entry name" value="SUCCINATE DEHYDROGENASE ASSEMBLY FACTOR 2, MITOCHONDRIAL"/>
    <property type="match status" value="1"/>
</dbReference>
<name>A0AAW0EMU5_9TRYP</name>